<accession>A0A4S2G4G1</accession>
<sequence length="64" mass="7676">MMDKQALLQYWAGELIAVKMELEKIAFLLQSGVKHTREIEQHLNNMLDRKKHLEMLIEEVRKQK</sequence>
<dbReference type="AlphaFoldDB" id="A0A4S2G4G1"/>
<proteinExistence type="predicted"/>
<comment type="caution">
    <text evidence="1">The sequence shown here is derived from an EMBL/GenBank/DDBJ whole genome shotgun (WGS) entry which is preliminary data.</text>
</comment>
<evidence type="ECO:0000313" key="2">
    <source>
        <dbReference type="Proteomes" id="UP000306630"/>
    </source>
</evidence>
<dbReference type="EMBL" id="SRYD01000001">
    <property type="protein sequence ID" value="TGY76692.1"/>
    <property type="molecule type" value="Genomic_DNA"/>
</dbReference>
<protein>
    <submittedName>
        <fullName evidence="1">Uncharacterized protein</fullName>
    </submittedName>
</protein>
<organism evidence="1 2">
    <name type="scientific">Muribaculum intestinale</name>
    <dbReference type="NCBI Taxonomy" id="1796646"/>
    <lineage>
        <taxon>Bacteria</taxon>
        <taxon>Pseudomonadati</taxon>
        <taxon>Bacteroidota</taxon>
        <taxon>Bacteroidia</taxon>
        <taxon>Bacteroidales</taxon>
        <taxon>Muribaculaceae</taxon>
        <taxon>Muribaculum</taxon>
    </lineage>
</organism>
<evidence type="ECO:0000313" key="1">
    <source>
        <dbReference type="EMBL" id="TGY76692.1"/>
    </source>
</evidence>
<name>A0A4S2G4G1_9BACT</name>
<reference evidence="1 2" key="1">
    <citation type="submission" date="2019-04" db="EMBL/GenBank/DDBJ databases">
        <title>Microbes associate with the intestines of laboratory mice.</title>
        <authorList>
            <person name="Navarre W."/>
            <person name="Wong E."/>
            <person name="Huang K."/>
            <person name="Tropini C."/>
            <person name="Ng K."/>
            <person name="Yu B."/>
        </authorList>
    </citation>
    <scope>NUCLEOTIDE SEQUENCE [LARGE SCALE GENOMIC DNA]</scope>
    <source>
        <strain evidence="1 2">NM06_A21</strain>
    </source>
</reference>
<dbReference type="RefSeq" id="WP_135957228.1">
    <property type="nucleotide sequence ID" value="NZ_CAOOOG010000027.1"/>
</dbReference>
<dbReference type="Proteomes" id="UP000306630">
    <property type="component" value="Unassembled WGS sequence"/>
</dbReference>
<gene>
    <name evidence="1" type="ORF">E5333_00090</name>
</gene>